<name>A0A285EES0_9ACTN</name>
<gene>
    <name evidence="1" type="ORF">SAMN06893097_104256</name>
</gene>
<dbReference type="RefSeq" id="WP_097206548.1">
    <property type="nucleotide sequence ID" value="NZ_JACHXB010000002.1"/>
</dbReference>
<dbReference type="OrthoDB" id="5193935at2"/>
<accession>A0A285EES0</accession>
<dbReference type="AlphaFoldDB" id="A0A285EES0"/>
<organism evidence="1 2">
    <name type="scientific">Geodermatophilus sabuli</name>
    <dbReference type="NCBI Taxonomy" id="1564158"/>
    <lineage>
        <taxon>Bacteria</taxon>
        <taxon>Bacillati</taxon>
        <taxon>Actinomycetota</taxon>
        <taxon>Actinomycetes</taxon>
        <taxon>Geodermatophilales</taxon>
        <taxon>Geodermatophilaceae</taxon>
        <taxon>Geodermatophilus</taxon>
    </lineage>
</organism>
<evidence type="ECO:0000313" key="2">
    <source>
        <dbReference type="Proteomes" id="UP000219514"/>
    </source>
</evidence>
<dbReference type="Proteomes" id="UP000219514">
    <property type="component" value="Unassembled WGS sequence"/>
</dbReference>
<protein>
    <submittedName>
        <fullName evidence="1">Uncharacterized protein</fullName>
    </submittedName>
</protein>
<reference evidence="1 2" key="1">
    <citation type="submission" date="2017-09" db="EMBL/GenBank/DDBJ databases">
        <authorList>
            <person name="Ehlers B."/>
            <person name="Leendertz F.H."/>
        </authorList>
    </citation>
    <scope>NUCLEOTIDE SEQUENCE [LARGE SCALE GENOMIC DNA]</scope>
    <source>
        <strain evidence="1 2">DSM 46844</strain>
    </source>
</reference>
<dbReference type="EMBL" id="OBDO01000004">
    <property type="protein sequence ID" value="SNX96541.1"/>
    <property type="molecule type" value="Genomic_DNA"/>
</dbReference>
<proteinExistence type="predicted"/>
<evidence type="ECO:0000313" key="1">
    <source>
        <dbReference type="EMBL" id="SNX96541.1"/>
    </source>
</evidence>
<sequence length="87" mass="9572">MWAPTPDEQLGSELEAALARPRTGHVRPPGPVALTTGDERKVVGWLWGRMQLEDGTWLGLATLWTGESFFSGAELGWWPASALRLLD</sequence>
<keyword evidence="2" id="KW-1185">Reference proteome</keyword>